<evidence type="ECO:0000256" key="1">
    <source>
        <dbReference type="ARBA" id="ARBA00003670"/>
    </source>
</evidence>
<evidence type="ECO:0000313" key="6">
    <source>
        <dbReference type="EMBL" id="PKT79810.1"/>
    </source>
</evidence>
<evidence type="ECO:0000256" key="3">
    <source>
        <dbReference type="ARBA" id="ARBA00048995"/>
    </source>
</evidence>
<proteinExistence type="predicted"/>
<accession>A0A2N3PHI1</accession>
<dbReference type="STRING" id="556267.HWAG_01309"/>
<reference evidence="6 7" key="1">
    <citation type="submission" date="2016-07" db="EMBL/GenBank/DDBJ databases">
        <title>Detection of Helicobacter winghamensis from caecal content of red fox (Vulpes vulpes).</title>
        <authorList>
            <person name="Zanoni R.G."/>
            <person name="Florio D."/>
            <person name="Caffara M."/>
            <person name="Renzi M."/>
            <person name="Parisi A."/>
            <person name="Pasquali F."/>
            <person name="Manfreda G."/>
        </authorList>
    </citation>
    <scope>NUCLEOTIDE SEQUENCE [LARGE SCALE GENOMIC DNA]</scope>
    <source>
        <strain evidence="6 7">295_13</strain>
    </source>
</reference>
<dbReference type="OrthoDB" id="9768133at2"/>
<dbReference type="InterPro" id="IPR021135">
    <property type="entry name" value="PEP_COase"/>
</dbReference>
<dbReference type="GeneID" id="97290580"/>
<evidence type="ECO:0000256" key="2">
    <source>
        <dbReference type="ARBA" id="ARBA00022419"/>
    </source>
</evidence>
<dbReference type="AlphaFoldDB" id="A0A2N3PHI1"/>
<sequence>MDKLQEIKFIFALMCEQLDAVAPQILPLFLALKEGKEIDLNTLSAIEISNLIKAFTLYHLLLNIIDERHRLSQVKNGAILTTITELKAQKYDNADIQSVLKKIRFYPVFTAHPTESLRRTFLESYHEMSDDLEAWFKFSDTQAKEHLKYRLNLLWNSHIVRSEKIEVLFELDNLLYFMESSILRSGASVLKEVQEALAELGDKEVLKKSPIRLGSWIGGDRDGNPYVTNAVMLEVMKRQHQTIIHQYLKHIDKLSRELSIAQEFVAPSQALLESLETEKEHLDSMAKKLFLQEPFRAKLTCMRQKLENRILALNLPQSALNENKLYMYANAKEFIKDIDMMIESLDERSSIYLKELKNLAILAGFHLMQLDFRQHRDVFWNALAEIFSHLGYVQGDLLLLPQSERTKILNTALDAPLLDLNTLYGKLSTQTQETILAFVNFKWAKDRISDNIIDSCIISMCQSANDLLCVLWFAKQSGLWRKGKKTRISISPLFETIGDLESAPAILRELCANPHYAEYLQSRKNYQEIMIGYSDSSKDGGIFASNYSLKQAIGNLIALEDELKIKFRLFHGRGGSVSRGGGALEDALLSSPTNSVAGFLKTTEQGEVISEKYLNPKKAESNFESALATLLKKSVYDKFKMKFEQGGVDFEPILQIISTESYKAYRKLVYETQGFIEYFKSATPIYFIQQLNIGSRPSKRKDTQNVEDLRAIPWVFAWTQNRAIIPAWYGLGSGLEAAFKECGEKEFLRQCYQGNLFFKTTIDNISQAFLKVDLDIAKRYNAFVENVELREKIWQMIEEEYHRTLEWLLYVRNEEHLLASEKLIQESILLRKPFLTSLSFFQLHLMRAYKEAHYAEQKERIAKQIVTTIVGIAQGIRNTG</sequence>
<dbReference type="GO" id="GO:0015977">
    <property type="term" value="P:carbon fixation"/>
    <property type="evidence" value="ECO:0007669"/>
    <property type="project" value="InterPro"/>
</dbReference>
<evidence type="ECO:0000313" key="7">
    <source>
        <dbReference type="Proteomes" id="UP000233350"/>
    </source>
</evidence>
<dbReference type="SUPFAM" id="SSF51621">
    <property type="entry name" value="Phosphoenolpyruvate/pyruvate domain"/>
    <property type="match status" value="1"/>
</dbReference>
<dbReference type="GO" id="GO:0005829">
    <property type="term" value="C:cytosol"/>
    <property type="evidence" value="ECO:0007669"/>
    <property type="project" value="TreeGrafter"/>
</dbReference>
<dbReference type="InterPro" id="IPR033129">
    <property type="entry name" value="PEPCASE_His_AS"/>
</dbReference>
<gene>
    <name evidence="6" type="ORF">BCM31_05670</name>
</gene>
<dbReference type="GO" id="GO:0006099">
    <property type="term" value="P:tricarboxylic acid cycle"/>
    <property type="evidence" value="ECO:0007669"/>
    <property type="project" value="InterPro"/>
</dbReference>
<dbReference type="InterPro" id="IPR015813">
    <property type="entry name" value="Pyrv/PenolPyrv_kinase-like_dom"/>
</dbReference>
<comment type="function">
    <text evidence="1">Forms oxaloacetate, a four-carbon dicarboxylic acid source for the tricarboxylic acid cycle.</text>
</comment>
<feature type="active site" evidence="5">
    <location>
        <position position="538"/>
    </location>
</feature>
<dbReference type="Gene3D" id="1.20.1440.90">
    <property type="entry name" value="Phosphoenolpyruvate/pyruvate domain"/>
    <property type="match status" value="1"/>
</dbReference>
<comment type="catalytic activity">
    <reaction evidence="3">
        <text>oxaloacetate + phosphate = phosphoenolpyruvate + hydrogencarbonate</text>
        <dbReference type="Rhea" id="RHEA:28370"/>
        <dbReference type="ChEBI" id="CHEBI:16452"/>
        <dbReference type="ChEBI" id="CHEBI:17544"/>
        <dbReference type="ChEBI" id="CHEBI:43474"/>
        <dbReference type="ChEBI" id="CHEBI:58702"/>
        <dbReference type="EC" id="4.1.1.31"/>
    </reaction>
</comment>
<name>A0A2N3PHI1_9HELI</name>
<dbReference type="InterPro" id="IPR018129">
    <property type="entry name" value="PEP_COase_Lys_AS"/>
</dbReference>
<comment type="caution">
    <text evidence="6">The sequence shown here is derived from an EMBL/GenBank/DDBJ whole genome shotgun (WGS) entry which is preliminary data.</text>
</comment>
<keyword evidence="6" id="KW-0670">Pyruvate</keyword>
<protein>
    <recommendedName>
        <fullName evidence="2">Phosphoenolpyruvate carboxylase</fullName>
    </recommendedName>
</protein>
<dbReference type="PANTHER" id="PTHR30523:SF6">
    <property type="entry name" value="PHOSPHOENOLPYRUVATE CARBOXYLASE"/>
    <property type="match status" value="1"/>
</dbReference>
<dbReference type="Proteomes" id="UP000233350">
    <property type="component" value="Unassembled WGS sequence"/>
</dbReference>
<dbReference type="PROSITE" id="PS00393">
    <property type="entry name" value="PEPCASE_2"/>
    <property type="match status" value="1"/>
</dbReference>
<evidence type="ECO:0000256" key="5">
    <source>
        <dbReference type="PROSITE-ProRule" id="PRU10112"/>
    </source>
</evidence>
<feature type="active site" evidence="4">
    <location>
        <position position="112"/>
    </location>
</feature>
<dbReference type="PANTHER" id="PTHR30523">
    <property type="entry name" value="PHOSPHOENOLPYRUVATE CARBOXYLASE"/>
    <property type="match status" value="1"/>
</dbReference>
<evidence type="ECO:0000256" key="4">
    <source>
        <dbReference type="PROSITE-ProRule" id="PRU10111"/>
    </source>
</evidence>
<organism evidence="6 7">
    <name type="scientific">Helicobacter winghamensis</name>
    <dbReference type="NCBI Taxonomy" id="157268"/>
    <lineage>
        <taxon>Bacteria</taxon>
        <taxon>Pseudomonadati</taxon>
        <taxon>Campylobacterota</taxon>
        <taxon>Epsilonproteobacteria</taxon>
        <taxon>Campylobacterales</taxon>
        <taxon>Helicobacteraceae</taxon>
        <taxon>Helicobacter</taxon>
    </lineage>
</organism>
<dbReference type="PROSITE" id="PS00781">
    <property type="entry name" value="PEPCASE_1"/>
    <property type="match status" value="1"/>
</dbReference>
<dbReference type="PRINTS" id="PR00150">
    <property type="entry name" value="PEPCARBXLASE"/>
</dbReference>
<dbReference type="RefSeq" id="WP_006803005.1">
    <property type="nucleotide sequence ID" value="NZ_CABKOI010000019.1"/>
</dbReference>
<dbReference type="GO" id="GO:0008964">
    <property type="term" value="F:phosphoenolpyruvate carboxylase activity"/>
    <property type="evidence" value="ECO:0007669"/>
    <property type="project" value="UniProtKB-EC"/>
</dbReference>
<dbReference type="Pfam" id="PF00311">
    <property type="entry name" value="PEPcase"/>
    <property type="match status" value="1"/>
</dbReference>
<keyword evidence="7" id="KW-1185">Reference proteome</keyword>
<dbReference type="EMBL" id="MBPK01000046">
    <property type="protein sequence ID" value="PKT79810.1"/>
    <property type="molecule type" value="Genomic_DNA"/>
</dbReference>